<dbReference type="AlphaFoldDB" id="A0A345CP52"/>
<sequence length="82" mass="9257">MKKEKMMVKRRLLVGCIALFFDAFAHELYNPQQSYPAGSCLPLTVKLISLNDEFQQGNALIKLSKTRVIHRGSRPVTALPQV</sequence>
<proteinExistence type="predicted"/>
<protein>
    <submittedName>
        <fullName evidence="2">Uncharacterized protein</fullName>
    </submittedName>
</protein>
<gene>
    <name evidence="2" type="ORF">AV903_02405</name>
</gene>
<reference evidence="2 3" key="1">
    <citation type="submission" date="2016-01" db="EMBL/GenBank/DDBJ databases">
        <authorList>
            <person name="Oliw E.H."/>
        </authorList>
    </citation>
    <scope>NUCLEOTIDE SEQUENCE [LARGE SCALE GENOMIC DNA]</scope>
    <source>
        <strain evidence="2 3">MDcuke</strain>
    </source>
</reference>
<dbReference type="EMBL" id="CP013970">
    <property type="protein sequence ID" value="AXF75219.1"/>
    <property type="molecule type" value="Genomic_DNA"/>
</dbReference>
<evidence type="ECO:0000313" key="2">
    <source>
        <dbReference type="EMBL" id="AXF75219.1"/>
    </source>
</evidence>
<evidence type="ECO:0000256" key="1">
    <source>
        <dbReference type="SAM" id="SignalP"/>
    </source>
</evidence>
<keyword evidence="1" id="KW-0732">Signal</keyword>
<evidence type="ECO:0000313" key="3">
    <source>
        <dbReference type="Proteomes" id="UP000264980"/>
    </source>
</evidence>
<accession>A0A345CP52</accession>
<feature type="signal peptide" evidence="1">
    <location>
        <begin position="1"/>
        <end position="25"/>
    </location>
</feature>
<organism evidence="2 3">
    <name type="scientific">Erwinia tracheiphila</name>
    <dbReference type="NCBI Taxonomy" id="65700"/>
    <lineage>
        <taxon>Bacteria</taxon>
        <taxon>Pseudomonadati</taxon>
        <taxon>Pseudomonadota</taxon>
        <taxon>Gammaproteobacteria</taxon>
        <taxon>Enterobacterales</taxon>
        <taxon>Erwiniaceae</taxon>
        <taxon>Erwinia</taxon>
    </lineage>
</organism>
<dbReference type="Proteomes" id="UP000264980">
    <property type="component" value="Chromosome"/>
</dbReference>
<feature type="chain" id="PRO_5016707894" evidence="1">
    <location>
        <begin position="26"/>
        <end position="82"/>
    </location>
</feature>
<name>A0A345CP52_9GAMM</name>